<accession>A0ABR3DIT8</accession>
<organism evidence="1 2">
    <name type="scientific">Neurospora intermedia</name>
    <dbReference type="NCBI Taxonomy" id="5142"/>
    <lineage>
        <taxon>Eukaryota</taxon>
        <taxon>Fungi</taxon>
        <taxon>Dikarya</taxon>
        <taxon>Ascomycota</taxon>
        <taxon>Pezizomycotina</taxon>
        <taxon>Sordariomycetes</taxon>
        <taxon>Sordariomycetidae</taxon>
        <taxon>Sordariales</taxon>
        <taxon>Sordariaceae</taxon>
        <taxon>Neurospora</taxon>
    </lineage>
</organism>
<keyword evidence="2" id="KW-1185">Reference proteome</keyword>
<name>A0ABR3DIT8_NEUIN</name>
<evidence type="ECO:0000313" key="2">
    <source>
        <dbReference type="Proteomes" id="UP001451303"/>
    </source>
</evidence>
<reference evidence="1 2" key="1">
    <citation type="submission" date="2023-09" db="EMBL/GenBank/DDBJ databases">
        <title>Multi-omics analysis of a traditional fermented food reveals byproduct-associated fungal strains for waste-to-food upcycling.</title>
        <authorList>
            <consortium name="Lawrence Berkeley National Laboratory"/>
            <person name="Rekdal V.M."/>
            <person name="Villalobos-Escobedo J.M."/>
            <person name="Rodriguez-Valeron N."/>
            <person name="Garcia M.O."/>
            <person name="Vasquez D.P."/>
            <person name="Damayanti I."/>
            <person name="Sorensen P.M."/>
            <person name="Baidoo E.E."/>
            <person name="De Carvalho A.C."/>
            <person name="Riley R."/>
            <person name="Lipzen A."/>
            <person name="He G."/>
            <person name="Yan M."/>
            <person name="Haridas S."/>
            <person name="Daum C."/>
            <person name="Yoshinaga Y."/>
            <person name="Ng V."/>
            <person name="Grigoriev I.V."/>
            <person name="Munk R."/>
            <person name="Nuraida L."/>
            <person name="Wijaya C.H."/>
            <person name="Morales P.-C."/>
            <person name="Keasling J.D."/>
        </authorList>
    </citation>
    <scope>NUCLEOTIDE SEQUENCE [LARGE SCALE GENOMIC DNA]</scope>
    <source>
        <strain evidence="1 2">FGSC 2613</strain>
    </source>
</reference>
<dbReference type="EMBL" id="JAVLET010000003">
    <property type="protein sequence ID" value="KAL0472612.1"/>
    <property type="molecule type" value="Genomic_DNA"/>
</dbReference>
<dbReference type="Proteomes" id="UP001451303">
    <property type="component" value="Unassembled WGS sequence"/>
</dbReference>
<comment type="caution">
    <text evidence="1">The sequence shown here is derived from an EMBL/GenBank/DDBJ whole genome shotgun (WGS) entry which is preliminary data.</text>
</comment>
<proteinExistence type="predicted"/>
<sequence>METNLVNRHAKRSCIQSSRFRIRRGELNSHAFSLVNRLQHQILRAICSNRRRFPLAQSSNPHAQVGPHGTGSSAVSVLMPARVSVLNPFTMTRATVAMTVNVKMMVFRNASGYAPRRAKLSRLWLSSGRSSRLEIDYGDDDGGCISDRQWFSMPSHLFLSSGHDYDGIS</sequence>
<evidence type="ECO:0000313" key="1">
    <source>
        <dbReference type="EMBL" id="KAL0472612.1"/>
    </source>
</evidence>
<protein>
    <submittedName>
        <fullName evidence="1">Uncharacterized protein</fullName>
    </submittedName>
</protein>
<gene>
    <name evidence="1" type="ORF">QR685DRAFT_241320</name>
</gene>